<feature type="compositionally biased region" description="Basic and acidic residues" evidence="1">
    <location>
        <begin position="144"/>
        <end position="154"/>
    </location>
</feature>
<dbReference type="Proteomes" id="UP000823775">
    <property type="component" value="Unassembled WGS sequence"/>
</dbReference>
<sequence length="154" mass="17845">MKIKAEFQSRVGFQTHNYKVEFHSRTGVFQTHDYKLTADSSLAMAVIKKACQEKQIQQNQVPSVKVSERITKRDEATPSSPTLSQSLTFSITRPSRGHNFQRCLECTKRRLDSMKRREKMSKLSTSLSCRKLQSRIHHRQQAHNPEEKGDELKV</sequence>
<feature type="compositionally biased region" description="Basic and acidic residues" evidence="1">
    <location>
        <begin position="66"/>
        <end position="76"/>
    </location>
</feature>
<proteinExistence type="predicted"/>
<accession>A0ABS8VY99</accession>
<evidence type="ECO:0000313" key="3">
    <source>
        <dbReference type="Proteomes" id="UP000823775"/>
    </source>
</evidence>
<gene>
    <name evidence="2" type="ORF">HAX54_041995</name>
</gene>
<evidence type="ECO:0000313" key="2">
    <source>
        <dbReference type="EMBL" id="MCE2055109.1"/>
    </source>
</evidence>
<dbReference type="EMBL" id="JACEIK010006119">
    <property type="protein sequence ID" value="MCE2055109.1"/>
    <property type="molecule type" value="Genomic_DNA"/>
</dbReference>
<feature type="region of interest" description="Disordered" evidence="1">
    <location>
        <begin position="57"/>
        <end position="85"/>
    </location>
</feature>
<name>A0ABS8VY99_DATST</name>
<keyword evidence="3" id="KW-1185">Reference proteome</keyword>
<reference evidence="2 3" key="1">
    <citation type="journal article" date="2021" name="BMC Genomics">
        <title>Datura genome reveals duplications of psychoactive alkaloid biosynthetic genes and high mutation rate following tissue culture.</title>
        <authorList>
            <person name="Rajewski A."/>
            <person name="Carter-House D."/>
            <person name="Stajich J."/>
            <person name="Litt A."/>
        </authorList>
    </citation>
    <scope>NUCLEOTIDE SEQUENCE [LARGE SCALE GENOMIC DNA]</scope>
    <source>
        <strain evidence="2">AR-01</strain>
    </source>
</reference>
<comment type="caution">
    <text evidence="2">The sequence shown here is derived from an EMBL/GenBank/DDBJ whole genome shotgun (WGS) entry which is preliminary data.</text>
</comment>
<evidence type="ECO:0000256" key="1">
    <source>
        <dbReference type="SAM" id="MobiDB-lite"/>
    </source>
</evidence>
<protein>
    <submittedName>
        <fullName evidence="2">Uncharacterized protein</fullName>
    </submittedName>
</protein>
<feature type="compositionally biased region" description="Basic residues" evidence="1">
    <location>
        <begin position="132"/>
        <end position="141"/>
    </location>
</feature>
<organism evidence="2 3">
    <name type="scientific">Datura stramonium</name>
    <name type="common">Jimsonweed</name>
    <name type="synonym">Common thornapple</name>
    <dbReference type="NCBI Taxonomy" id="4076"/>
    <lineage>
        <taxon>Eukaryota</taxon>
        <taxon>Viridiplantae</taxon>
        <taxon>Streptophyta</taxon>
        <taxon>Embryophyta</taxon>
        <taxon>Tracheophyta</taxon>
        <taxon>Spermatophyta</taxon>
        <taxon>Magnoliopsida</taxon>
        <taxon>eudicotyledons</taxon>
        <taxon>Gunneridae</taxon>
        <taxon>Pentapetalae</taxon>
        <taxon>asterids</taxon>
        <taxon>lamiids</taxon>
        <taxon>Solanales</taxon>
        <taxon>Solanaceae</taxon>
        <taxon>Solanoideae</taxon>
        <taxon>Datureae</taxon>
        <taxon>Datura</taxon>
    </lineage>
</organism>
<feature type="region of interest" description="Disordered" evidence="1">
    <location>
        <begin position="115"/>
        <end position="154"/>
    </location>
</feature>